<dbReference type="EC" id="2.7.13.3" evidence="2"/>
<evidence type="ECO:0000256" key="2">
    <source>
        <dbReference type="ARBA" id="ARBA00012438"/>
    </source>
</evidence>
<dbReference type="RefSeq" id="WP_073256984.1">
    <property type="nucleotide sequence ID" value="NZ_FRCR01000008.1"/>
</dbReference>
<dbReference type="AlphaFoldDB" id="A0A1M7KDH2"/>
<dbReference type="STRING" id="447595.SAMN05660826_01526"/>
<keyword evidence="4" id="KW-0902">Two-component regulatory system</keyword>
<accession>A0A1M7KDH2</accession>
<evidence type="ECO:0000313" key="7">
    <source>
        <dbReference type="Proteomes" id="UP000184375"/>
    </source>
</evidence>
<evidence type="ECO:0000256" key="1">
    <source>
        <dbReference type="ARBA" id="ARBA00000085"/>
    </source>
</evidence>
<comment type="catalytic activity">
    <reaction evidence="1">
        <text>ATP + protein L-histidine = ADP + protein N-phospho-L-histidine.</text>
        <dbReference type="EC" id="2.7.13.3"/>
    </reaction>
</comment>
<evidence type="ECO:0000313" key="6">
    <source>
        <dbReference type="EMBL" id="SHM63317.1"/>
    </source>
</evidence>
<gene>
    <name evidence="6" type="ORF">SAMN05660826_01526</name>
</gene>
<dbReference type="Proteomes" id="UP000184375">
    <property type="component" value="Unassembled WGS sequence"/>
</dbReference>
<dbReference type="PANTHER" id="PTHR43065:SF29">
    <property type="entry name" value="SENSOR PROTEIN KINASE FLES"/>
    <property type="match status" value="1"/>
</dbReference>
<keyword evidence="7" id="KW-1185">Reference proteome</keyword>
<dbReference type="PANTHER" id="PTHR43065">
    <property type="entry name" value="SENSOR HISTIDINE KINASE"/>
    <property type="match status" value="1"/>
</dbReference>
<dbReference type="OrthoDB" id="9797586at2"/>
<keyword evidence="3 6" id="KW-0418">Kinase</keyword>
<dbReference type="Gene3D" id="3.30.565.10">
    <property type="entry name" value="Histidine kinase-like ATPase, C-terminal domain"/>
    <property type="match status" value="1"/>
</dbReference>
<feature type="domain" description="Histidine kinase" evidence="5">
    <location>
        <begin position="1"/>
        <end position="106"/>
    </location>
</feature>
<dbReference type="PRINTS" id="PR00344">
    <property type="entry name" value="BCTRLSENSOR"/>
</dbReference>
<protein>
    <recommendedName>
        <fullName evidence="2">histidine kinase</fullName>
        <ecNumber evidence="2">2.7.13.3</ecNumber>
    </recommendedName>
</protein>
<dbReference type="InterPro" id="IPR005467">
    <property type="entry name" value="His_kinase_dom"/>
</dbReference>
<sequence length="187" mass="21016">MKELSLHVLDIVENSLRAGATDVNIKIVEDSKKDVLSIEIKDNGRGMDEETVKKAIDPFFTTKTERKVGLGLPLLAQASRATGGDLAIESIPNVGTTVRVWFQKSHIDLQPLGDMARTISALVALHPEVDFHYTHVRDGRIFCFSTKELKEKLQEVPINNPLVIDWILRFLRENLDKLDGGAERWES</sequence>
<dbReference type="Pfam" id="PF02518">
    <property type="entry name" value="HATPase_c"/>
    <property type="match status" value="1"/>
</dbReference>
<keyword evidence="3 6" id="KW-0808">Transferase</keyword>
<dbReference type="GO" id="GO:0004673">
    <property type="term" value="F:protein histidine kinase activity"/>
    <property type="evidence" value="ECO:0007669"/>
    <property type="project" value="UniProtKB-EC"/>
</dbReference>
<dbReference type="SMART" id="SM00387">
    <property type="entry name" value="HATPase_c"/>
    <property type="match status" value="1"/>
</dbReference>
<reference evidence="7" key="1">
    <citation type="submission" date="2016-11" db="EMBL/GenBank/DDBJ databases">
        <authorList>
            <person name="Varghese N."/>
            <person name="Submissions S."/>
        </authorList>
    </citation>
    <scope>NUCLEOTIDE SEQUENCE [LARGE SCALE GENOMIC DNA]</scope>
    <source>
        <strain evidence="7">DSM 18802</strain>
    </source>
</reference>
<dbReference type="InterPro" id="IPR036890">
    <property type="entry name" value="HATPase_C_sf"/>
</dbReference>
<evidence type="ECO:0000259" key="5">
    <source>
        <dbReference type="PROSITE" id="PS50109"/>
    </source>
</evidence>
<evidence type="ECO:0000256" key="3">
    <source>
        <dbReference type="ARBA" id="ARBA00022777"/>
    </source>
</evidence>
<name>A0A1M7KDH2_9FIRM</name>
<dbReference type="EMBL" id="FRCR01000008">
    <property type="protein sequence ID" value="SHM63317.1"/>
    <property type="molecule type" value="Genomic_DNA"/>
</dbReference>
<organism evidence="6 7">
    <name type="scientific">Caldanaerovirga acetigignens</name>
    <dbReference type="NCBI Taxonomy" id="447595"/>
    <lineage>
        <taxon>Bacteria</taxon>
        <taxon>Bacillati</taxon>
        <taxon>Bacillota</taxon>
        <taxon>Clostridia</taxon>
        <taxon>Thermosediminibacterales</taxon>
        <taxon>Thermosediminibacteraceae</taxon>
        <taxon>Caldanaerovirga</taxon>
    </lineage>
</organism>
<dbReference type="SUPFAM" id="SSF55874">
    <property type="entry name" value="ATPase domain of HSP90 chaperone/DNA topoisomerase II/histidine kinase"/>
    <property type="match status" value="1"/>
</dbReference>
<dbReference type="GO" id="GO:0000160">
    <property type="term" value="P:phosphorelay signal transduction system"/>
    <property type="evidence" value="ECO:0007669"/>
    <property type="project" value="UniProtKB-KW"/>
</dbReference>
<dbReference type="InterPro" id="IPR004358">
    <property type="entry name" value="Sig_transdc_His_kin-like_C"/>
</dbReference>
<evidence type="ECO:0000256" key="4">
    <source>
        <dbReference type="ARBA" id="ARBA00023012"/>
    </source>
</evidence>
<dbReference type="PROSITE" id="PS50109">
    <property type="entry name" value="HIS_KIN"/>
    <property type="match status" value="1"/>
</dbReference>
<proteinExistence type="predicted"/>
<dbReference type="InterPro" id="IPR003594">
    <property type="entry name" value="HATPase_dom"/>
</dbReference>